<feature type="transmembrane region" description="Helical" evidence="6">
    <location>
        <begin position="12"/>
        <end position="33"/>
    </location>
</feature>
<name>A0A7C4MNB6_9BACT</name>
<keyword evidence="5 6" id="KW-0472">Membrane</keyword>
<comment type="subcellular location">
    <subcellularLocation>
        <location evidence="1">Cell membrane</location>
    </subcellularLocation>
</comment>
<gene>
    <name evidence="7" type="ORF">ENS29_09435</name>
</gene>
<evidence type="ECO:0008006" key="8">
    <source>
        <dbReference type="Google" id="ProtNLM"/>
    </source>
</evidence>
<dbReference type="GO" id="GO:0044781">
    <property type="term" value="P:bacterial-type flagellum organization"/>
    <property type="evidence" value="ECO:0007669"/>
    <property type="project" value="InterPro"/>
</dbReference>
<evidence type="ECO:0000256" key="6">
    <source>
        <dbReference type="SAM" id="Phobius"/>
    </source>
</evidence>
<dbReference type="EMBL" id="DSUH01000223">
    <property type="protein sequence ID" value="HGU33063.1"/>
    <property type="molecule type" value="Genomic_DNA"/>
</dbReference>
<comment type="caution">
    <text evidence="7">The sequence shown here is derived from an EMBL/GenBank/DDBJ whole genome shotgun (WGS) entry which is preliminary data.</text>
</comment>
<protein>
    <recommendedName>
        <fullName evidence="8">Flagellar protein</fullName>
    </recommendedName>
</protein>
<accession>A0A7C4MNB6</accession>
<dbReference type="GO" id="GO:0016020">
    <property type="term" value="C:membrane"/>
    <property type="evidence" value="ECO:0007669"/>
    <property type="project" value="InterPro"/>
</dbReference>
<organism evidence="7">
    <name type="scientific">Desulfatirhabdium butyrativorans</name>
    <dbReference type="NCBI Taxonomy" id="340467"/>
    <lineage>
        <taxon>Bacteria</taxon>
        <taxon>Pseudomonadati</taxon>
        <taxon>Thermodesulfobacteriota</taxon>
        <taxon>Desulfobacteria</taxon>
        <taxon>Desulfobacterales</taxon>
        <taxon>Desulfatirhabdiaceae</taxon>
        <taxon>Desulfatirhabdium</taxon>
    </lineage>
</organism>
<evidence type="ECO:0000256" key="4">
    <source>
        <dbReference type="ARBA" id="ARBA00022989"/>
    </source>
</evidence>
<keyword evidence="3 6" id="KW-0812">Transmembrane</keyword>
<evidence type="ECO:0000256" key="3">
    <source>
        <dbReference type="ARBA" id="ARBA00022692"/>
    </source>
</evidence>
<evidence type="ECO:0000256" key="5">
    <source>
        <dbReference type="ARBA" id="ARBA00023136"/>
    </source>
</evidence>
<sequence length="130" mass="14326">MNPEPDMVWTTVKLAGVLMAMIAVLVLLQRVAIRTRLTGFTGSPIRILHTIRIGVRSHIAFLHIPGAVLVLGVTPSSITNLMTITEQSQIDSLLHKPLNQGVFQRFLSEHMKSHARTSRESGNRGDDHVG</sequence>
<keyword evidence="2" id="KW-1003">Cell membrane</keyword>
<dbReference type="AlphaFoldDB" id="A0A7C4MNB6"/>
<keyword evidence="4 6" id="KW-1133">Transmembrane helix</keyword>
<evidence type="ECO:0000256" key="1">
    <source>
        <dbReference type="ARBA" id="ARBA00004236"/>
    </source>
</evidence>
<dbReference type="Pfam" id="PF04347">
    <property type="entry name" value="FliO"/>
    <property type="match status" value="1"/>
</dbReference>
<evidence type="ECO:0000256" key="2">
    <source>
        <dbReference type="ARBA" id="ARBA00022475"/>
    </source>
</evidence>
<dbReference type="InterPro" id="IPR022781">
    <property type="entry name" value="Flagellar_biosynth_FliO"/>
</dbReference>
<proteinExistence type="predicted"/>
<reference evidence="7" key="1">
    <citation type="journal article" date="2020" name="mSystems">
        <title>Genome- and Community-Level Interaction Insights into Carbon Utilization and Element Cycling Functions of Hydrothermarchaeota in Hydrothermal Sediment.</title>
        <authorList>
            <person name="Zhou Z."/>
            <person name="Liu Y."/>
            <person name="Xu W."/>
            <person name="Pan J."/>
            <person name="Luo Z.H."/>
            <person name="Li M."/>
        </authorList>
    </citation>
    <scope>NUCLEOTIDE SEQUENCE [LARGE SCALE GENOMIC DNA]</scope>
    <source>
        <strain evidence="7">SpSt-477</strain>
    </source>
</reference>
<evidence type="ECO:0000313" key="7">
    <source>
        <dbReference type="EMBL" id="HGU33063.1"/>
    </source>
</evidence>